<keyword evidence="1" id="KW-1133">Transmembrane helix</keyword>
<protein>
    <submittedName>
        <fullName evidence="2">Uncharacterized protein</fullName>
    </submittedName>
</protein>
<evidence type="ECO:0000256" key="1">
    <source>
        <dbReference type="SAM" id="Phobius"/>
    </source>
</evidence>
<accession>A0A6C0JXN9</accession>
<keyword evidence="1" id="KW-0472">Membrane</keyword>
<feature type="transmembrane region" description="Helical" evidence="1">
    <location>
        <begin position="142"/>
        <end position="159"/>
    </location>
</feature>
<sequence length="302" mass="34002">MSSNANLSDYTSKQAENRQGSLLKNISQLQQTETDLYTQLENASAVNDTDKQESIVNKINEMSTIRLSLFKELDSMYKSLQGRVSQSRNDLVDQLTVTGVMEKELNNAKVTLNALRKDKDNKMRMVEINTYYASKYKSQSNLMKLIVVLCIPLLVISILTKKQIIPSKIGLSLAGIIIVVGLVLVVKRLYDILRRNNMNYDEYEWLWDPDALDPTVYEYDKEQLEKITANIDASLNIGCIGSECCSVGTKYDTSTQRCVLSKESFTGLKDTSYMEVAGVPFPNRSSSVVQPYDTQTSYVSVS</sequence>
<organism evidence="2">
    <name type="scientific">viral metagenome</name>
    <dbReference type="NCBI Taxonomy" id="1070528"/>
    <lineage>
        <taxon>unclassified sequences</taxon>
        <taxon>metagenomes</taxon>
        <taxon>organismal metagenomes</taxon>
    </lineage>
</organism>
<keyword evidence="1" id="KW-0812">Transmembrane</keyword>
<reference evidence="2" key="1">
    <citation type="journal article" date="2020" name="Nature">
        <title>Giant virus diversity and host interactions through global metagenomics.</title>
        <authorList>
            <person name="Schulz F."/>
            <person name="Roux S."/>
            <person name="Paez-Espino D."/>
            <person name="Jungbluth S."/>
            <person name="Walsh D.A."/>
            <person name="Denef V.J."/>
            <person name="McMahon K.D."/>
            <person name="Konstantinidis K.T."/>
            <person name="Eloe-Fadrosh E.A."/>
            <person name="Kyrpides N.C."/>
            <person name="Woyke T."/>
        </authorList>
    </citation>
    <scope>NUCLEOTIDE SEQUENCE</scope>
    <source>
        <strain evidence="2">GVMAG-S-1074260-58</strain>
    </source>
</reference>
<proteinExistence type="predicted"/>
<dbReference type="EMBL" id="MN740705">
    <property type="protein sequence ID" value="QHU09137.1"/>
    <property type="molecule type" value="Genomic_DNA"/>
</dbReference>
<feature type="transmembrane region" description="Helical" evidence="1">
    <location>
        <begin position="171"/>
        <end position="190"/>
    </location>
</feature>
<dbReference type="AlphaFoldDB" id="A0A6C0JXN9"/>
<name>A0A6C0JXN9_9ZZZZ</name>
<evidence type="ECO:0000313" key="2">
    <source>
        <dbReference type="EMBL" id="QHU09137.1"/>
    </source>
</evidence>